<dbReference type="InterPro" id="IPR029787">
    <property type="entry name" value="Nucleotide_cyclase"/>
</dbReference>
<protein>
    <submittedName>
        <fullName evidence="3">Adenylate cyclase</fullName>
        <ecNumber evidence="3">4.6.1.1</ecNumber>
    </submittedName>
</protein>
<dbReference type="PROSITE" id="PS50125">
    <property type="entry name" value="GUANYLATE_CYCLASE_2"/>
    <property type="match status" value="1"/>
</dbReference>
<dbReference type="InterPro" id="IPR001054">
    <property type="entry name" value="A/G_cyclase"/>
</dbReference>
<dbReference type="GO" id="GO:0006171">
    <property type="term" value="P:cAMP biosynthetic process"/>
    <property type="evidence" value="ECO:0007669"/>
    <property type="project" value="TreeGrafter"/>
</dbReference>
<comment type="caution">
    <text evidence="3">The sequence shown here is derived from an EMBL/GenBank/DDBJ whole genome shotgun (WGS) entry which is preliminary data.</text>
</comment>
<dbReference type="SMART" id="SM00044">
    <property type="entry name" value="CYCc"/>
    <property type="match status" value="1"/>
</dbReference>
<evidence type="ECO:0000259" key="2">
    <source>
        <dbReference type="PROSITE" id="PS50125"/>
    </source>
</evidence>
<name>A0A839QX47_9MICO</name>
<dbReference type="EC" id="4.6.1.1" evidence="3"/>
<reference evidence="3 4" key="1">
    <citation type="submission" date="2020-08" db="EMBL/GenBank/DDBJ databases">
        <title>Sequencing the genomes of 1000 actinobacteria strains.</title>
        <authorList>
            <person name="Klenk H.-P."/>
        </authorList>
    </citation>
    <scope>NUCLEOTIDE SEQUENCE [LARGE SCALE GENOMIC DNA]</scope>
    <source>
        <strain evidence="3 4">DSM 23040</strain>
    </source>
</reference>
<dbReference type="RefSeq" id="WP_183373615.1">
    <property type="nucleotide sequence ID" value="NZ_CBCSFZ010000003.1"/>
</dbReference>
<dbReference type="SUPFAM" id="SSF55073">
    <property type="entry name" value="Nucleotide cyclase"/>
    <property type="match status" value="1"/>
</dbReference>
<feature type="domain" description="Guanylate cyclase" evidence="2">
    <location>
        <begin position="202"/>
        <end position="311"/>
    </location>
</feature>
<accession>A0A839QX47</accession>
<dbReference type="Gene3D" id="3.30.70.1230">
    <property type="entry name" value="Nucleotide cyclase"/>
    <property type="match status" value="1"/>
</dbReference>
<dbReference type="AlphaFoldDB" id="A0A839QX47"/>
<dbReference type="PANTHER" id="PTHR43081">
    <property type="entry name" value="ADENYLATE CYCLASE, TERMINAL-DIFFERENTIATION SPECIFIC-RELATED"/>
    <property type="match status" value="1"/>
</dbReference>
<comment type="similarity">
    <text evidence="1">Belongs to the adenylyl cyclase class-3 family.</text>
</comment>
<dbReference type="PANTHER" id="PTHR43081:SF19">
    <property type="entry name" value="PH-SENSITIVE ADENYLATE CYCLASE RV1264"/>
    <property type="match status" value="1"/>
</dbReference>
<dbReference type="Pfam" id="PF00211">
    <property type="entry name" value="Guanylate_cyc"/>
    <property type="match status" value="1"/>
</dbReference>
<dbReference type="GO" id="GO:0035556">
    <property type="term" value="P:intracellular signal transduction"/>
    <property type="evidence" value="ECO:0007669"/>
    <property type="project" value="InterPro"/>
</dbReference>
<gene>
    <name evidence="3" type="ORF">FHX50_000195</name>
</gene>
<sequence length="370" mass="40274">MSSAEPSDGAVPTVTAEMSIPQQLNRRFARVRQSVGALERVLLQGPRTHSARELQALHGLPESLVAKYWRGMGFGGIDHDIAVFTDEDAEAIGELIRLVTDGEIDEDTFVNFARGFGFHTGRLAMWLTEALVDEAKAGGKVSDSQARMLMLERAPEFLGVFERQVVYAFRRQMASYTARAGSEILRSVGESWSDEALPLPRAVAFADLVQFTRLAQSIDGFELADVIKQFEGLCRDIISEGGGRVVKTVGDEMMFLADTPEDGVRIALSITEAVAASPILPAVRVGLTWGNMFSRYGDVFGPRVNLAARLEGIAEPGAVVVDLETAETVDRAFPGGFSRAEEWSVELQGIGLTTVVRLERAAASRIVINR</sequence>
<keyword evidence="4" id="KW-1185">Reference proteome</keyword>
<evidence type="ECO:0000313" key="3">
    <source>
        <dbReference type="EMBL" id="MBB3021947.1"/>
    </source>
</evidence>
<dbReference type="Proteomes" id="UP000568050">
    <property type="component" value="Unassembled WGS sequence"/>
</dbReference>
<organism evidence="3 4">
    <name type="scientific">Helcobacillus massiliensis</name>
    <dbReference type="NCBI Taxonomy" id="521392"/>
    <lineage>
        <taxon>Bacteria</taxon>
        <taxon>Bacillati</taxon>
        <taxon>Actinomycetota</taxon>
        <taxon>Actinomycetes</taxon>
        <taxon>Micrococcales</taxon>
        <taxon>Dermabacteraceae</taxon>
        <taxon>Helcobacillus</taxon>
    </lineage>
</organism>
<keyword evidence="3" id="KW-0456">Lyase</keyword>
<proteinExistence type="inferred from homology"/>
<dbReference type="GO" id="GO:0004016">
    <property type="term" value="F:adenylate cyclase activity"/>
    <property type="evidence" value="ECO:0007669"/>
    <property type="project" value="UniProtKB-EC"/>
</dbReference>
<dbReference type="EMBL" id="JACHWP010000001">
    <property type="protein sequence ID" value="MBB3021947.1"/>
    <property type="molecule type" value="Genomic_DNA"/>
</dbReference>
<dbReference type="InterPro" id="IPR050697">
    <property type="entry name" value="Adenylyl/Guanylyl_Cyclase_3/4"/>
</dbReference>
<evidence type="ECO:0000256" key="1">
    <source>
        <dbReference type="ARBA" id="ARBA00005381"/>
    </source>
</evidence>
<evidence type="ECO:0000313" key="4">
    <source>
        <dbReference type="Proteomes" id="UP000568050"/>
    </source>
</evidence>
<dbReference type="CDD" id="cd07302">
    <property type="entry name" value="CHD"/>
    <property type="match status" value="1"/>
</dbReference>